<proteinExistence type="inferred from homology"/>
<dbReference type="PANTHER" id="PTHR46696:SF1">
    <property type="entry name" value="CYTOCHROME P450 YJIB-RELATED"/>
    <property type="match status" value="1"/>
</dbReference>
<dbReference type="GO" id="GO:0004497">
    <property type="term" value="F:monooxygenase activity"/>
    <property type="evidence" value="ECO:0007669"/>
    <property type="project" value="InterPro"/>
</dbReference>
<name>A0A1H0WDP1_9PSEU</name>
<dbReference type="GO" id="GO:0016705">
    <property type="term" value="F:oxidoreductase activity, acting on paired donors, with incorporation or reduction of molecular oxygen"/>
    <property type="evidence" value="ECO:0007669"/>
    <property type="project" value="InterPro"/>
</dbReference>
<dbReference type="SUPFAM" id="SSF48264">
    <property type="entry name" value="Cytochrome P450"/>
    <property type="match status" value="1"/>
</dbReference>
<dbReference type="GO" id="GO:0005506">
    <property type="term" value="F:iron ion binding"/>
    <property type="evidence" value="ECO:0007669"/>
    <property type="project" value="InterPro"/>
</dbReference>
<dbReference type="InterPro" id="IPR036396">
    <property type="entry name" value="Cyt_P450_sf"/>
</dbReference>
<evidence type="ECO:0000256" key="1">
    <source>
        <dbReference type="ARBA" id="ARBA00010617"/>
    </source>
</evidence>
<gene>
    <name evidence="2" type="ORF">SAMN05421507_118143</name>
</gene>
<dbReference type="Proteomes" id="UP000199691">
    <property type="component" value="Unassembled WGS sequence"/>
</dbReference>
<reference evidence="3" key="1">
    <citation type="submission" date="2016-10" db="EMBL/GenBank/DDBJ databases">
        <authorList>
            <person name="Varghese N."/>
            <person name="Submissions S."/>
        </authorList>
    </citation>
    <scope>NUCLEOTIDE SEQUENCE [LARGE SCALE GENOMIC DNA]</scope>
    <source>
        <strain evidence="3">CGMCC 4.6609</strain>
    </source>
</reference>
<dbReference type="AlphaFoldDB" id="A0A1H0WDP1"/>
<dbReference type="GO" id="GO:0020037">
    <property type="term" value="F:heme binding"/>
    <property type="evidence" value="ECO:0007669"/>
    <property type="project" value="InterPro"/>
</dbReference>
<organism evidence="2 3">
    <name type="scientific">Lentzea jiangxiensis</name>
    <dbReference type="NCBI Taxonomy" id="641025"/>
    <lineage>
        <taxon>Bacteria</taxon>
        <taxon>Bacillati</taxon>
        <taxon>Actinomycetota</taxon>
        <taxon>Actinomycetes</taxon>
        <taxon>Pseudonocardiales</taxon>
        <taxon>Pseudonocardiaceae</taxon>
        <taxon>Lentzea</taxon>
    </lineage>
</organism>
<dbReference type="PANTHER" id="PTHR46696">
    <property type="entry name" value="P450, PUTATIVE (EUROFUNG)-RELATED"/>
    <property type="match status" value="1"/>
</dbReference>
<dbReference type="Gene3D" id="1.10.630.10">
    <property type="entry name" value="Cytochrome P450"/>
    <property type="match status" value="1"/>
</dbReference>
<dbReference type="STRING" id="641025.SAMN05421507_118143"/>
<dbReference type="PROSITE" id="PS00086">
    <property type="entry name" value="CYTOCHROME_P450"/>
    <property type="match status" value="1"/>
</dbReference>
<protein>
    <submittedName>
        <fullName evidence="2">Cytochrome P450</fullName>
    </submittedName>
</protein>
<accession>A0A1H0WDP1</accession>
<keyword evidence="3" id="KW-1185">Reference proteome</keyword>
<comment type="similarity">
    <text evidence="1">Belongs to the cytochrome P450 family.</text>
</comment>
<evidence type="ECO:0000313" key="3">
    <source>
        <dbReference type="Proteomes" id="UP000199691"/>
    </source>
</evidence>
<dbReference type="EMBL" id="FNIX01000018">
    <property type="protein sequence ID" value="SDP88777.1"/>
    <property type="molecule type" value="Genomic_DNA"/>
</dbReference>
<sequence>MTTQAARCPLHTSDYTTSPHPAVFDELADSGPVHRISLPGEVPAWLITERELAERTLRDPRLVKDPMRVARYGHPVGSRRVPDDFASVGGRTIMNLDGDDHVRIRRVIGRRLSASALATAQPMVEAFVHHRLDTIARNDTADLIEDFAVPLVTDVIGRLFGVRADFARAIVTHGSKLFGPQHPEAPDMVEAYPLLVQALNGALDEGSSKEGRDDLLGDLLIAQRDGRLRKREAMSNLALLTIAAADPVIALISRGVALVQADSHARTELLHGDADAVVESLLREQPPIPFTGWRFATEPMDLAGHSVAPGDAILVLIPAANRTVNPGYRQGHLSFGGGVHRCPGGHLARIETVAALRGLFSRFPDLQLELPFEKWVWVGGIGPRVPERVPVLLTGAAR</sequence>
<dbReference type="InterPro" id="IPR017972">
    <property type="entry name" value="Cyt_P450_CS"/>
</dbReference>
<dbReference type="RefSeq" id="WP_090103059.1">
    <property type="nucleotide sequence ID" value="NZ_FNIX01000018.1"/>
</dbReference>
<evidence type="ECO:0000313" key="2">
    <source>
        <dbReference type="EMBL" id="SDP88777.1"/>
    </source>
</evidence>
<dbReference type="PRINTS" id="PR00359">
    <property type="entry name" value="BP450"/>
</dbReference>
<dbReference type="InterPro" id="IPR002397">
    <property type="entry name" value="Cyt_P450_B"/>
</dbReference>
<dbReference type="OrthoDB" id="4168525at2"/>